<evidence type="ECO:0000256" key="3">
    <source>
        <dbReference type="ARBA" id="ARBA00022723"/>
    </source>
</evidence>
<keyword evidence="4 9" id="KW-0255">Endonuclease</keyword>
<feature type="binding site" evidence="9">
    <location>
        <begin position="370"/>
        <end position="374"/>
    </location>
    <ligand>
        <name>substrate</name>
    </ligand>
</feature>
<evidence type="ECO:0000256" key="4">
    <source>
        <dbReference type="ARBA" id="ARBA00022759"/>
    </source>
</evidence>
<accession>A0ABX9E604</accession>
<feature type="domain" description="Metallo-beta-lactamase" evidence="10">
    <location>
        <begin position="28"/>
        <end position="222"/>
    </location>
</feature>
<comment type="similarity">
    <text evidence="9">Belongs to the metallo-beta-lactamase superfamily. RNA-metabolizing metallo-beta-lactamase-like family. Bacterial RNase J subfamily.</text>
</comment>
<dbReference type="PIRSF" id="PIRSF004803">
    <property type="entry name" value="RnjA"/>
    <property type="match status" value="1"/>
</dbReference>
<reference evidence="11 12" key="1">
    <citation type="submission" date="2018-06" db="EMBL/GenBank/DDBJ databases">
        <title>Genomic Encyclopedia of Type Strains, Phase IV (KMG-IV): sequencing the most valuable type-strain genomes for metagenomic binning, comparative biology and taxonomic classification.</title>
        <authorList>
            <person name="Goeker M."/>
        </authorList>
    </citation>
    <scope>NUCLEOTIDE SEQUENCE [LARGE SCALE GENOMIC DNA]</scope>
    <source>
        <strain evidence="11 12">DSM 45479</strain>
    </source>
</reference>
<organism evidence="11 12">
    <name type="scientific">Lentzea atacamensis</name>
    <dbReference type="NCBI Taxonomy" id="531938"/>
    <lineage>
        <taxon>Bacteria</taxon>
        <taxon>Bacillati</taxon>
        <taxon>Actinomycetota</taxon>
        <taxon>Actinomycetes</taxon>
        <taxon>Pseudonocardiales</taxon>
        <taxon>Pseudonocardiaceae</taxon>
        <taxon>Lentzea</taxon>
    </lineage>
</organism>
<dbReference type="Pfam" id="PF00753">
    <property type="entry name" value="Lactamase_B"/>
    <property type="match status" value="1"/>
</dbReference>
<keyword evidence="1 9" id="KW-0963">Cytoplasm</keyword>
<evidence type="ECO:0000256" key="8">
    <source>
        <dbReference type="ARBA" id="ARBA00022884"/>
    </source>
</evidence>
<dbReference type="Gene3D" id="3.40.50.10710">
    <property type="entry name" value="Metallo-hydrolase/oxidoreductase"/>
    <property type="match status" value="1"/>
</dbReference>
<dbReference type="Pfam" id="PF22505">
    <property type="entry name" value="RNase_J_b_CASP"/>
    <property type="match status" value="1"/>
</dbReference>
<dbReference type="PANTHER" id="PTHR43694">
    <property type="entry name" value="RIBONUCLEASE J"/>
    <property type="match status" value="1"/>
</dbReference>
<keyword evidence="12" id="KW-1185">Reference proteome</keyword>
<dbReference type="EC" id="3.1.-.-" evidence="9"/>
<dbReference type="CDD" id="cd07714">
    <property type="entry name" value="RNaseJ_MBL-fold"/>
    <property type="match status" value="1"/>
</dbReference>
<gene>
    <name evidence="9" type="primary">rnj</name>
    <name evidence="11" type="ORF">C8D87_105295</name>
</gene>
<dbReference type="InterPro" id="IPR041636">
    <property type="entry name" value="RNase_J_C"/>
</dbReference>
<dbReference type="Pfam" id="PF07521">
    <property type="entry name" value="RMMBL"/>
    <property type="match status" value="1"/>
</dbReference>
<comment type="function">
    <text evidence="9">An RNase that has 5'-3' exonuclease and possibly endonuclease activity. Involved in maturation of rRNA and in some organisms also mRNA maturation and/or decay.</text>
</comment>
<protein>
    <recommendedName>
        <fullName evidence="9">Ribonuclease J</fullName>
        <shortName evidence="9">RNase J</shortName>
        <ecNumber evidence="9">3.1.-.-</ecNumber>
    </recommendedName>
</protein>
<dbReference type="EMBL" id="QLTT01000005">
    <property type="protein sequence ID" value="RAS64802.1"/>
    <property type="molecule type" value="Genomic_DNA"/>
</dbReference>
<dbReference type="SUPFAM" id="SSF56281">
    <property type="entry name" value="Metallo-hydrolase/oxidoreductase"/>
    <property type="match status" value="1"/>
</dbReference>
<dbReference type="Proteomes" id="UP000248714">
    <property type="component" value="Unassembled WGS sequence"/>
</dbReference>
<dbReference type="InterPro" id="IPR001279">
    <property type="entry name" value="Metallo-B-lactamas"/>
</dbReference>
<evidence type="ECO:0000256" key="1">
    <source>
        <dbReference type="ARBA" id="ARBA00022490"/>
    </source>
</evidence>
<dbReference type="InterPro" id="IPR042173">
    <property type="entry name" value="RNase_J_2"/>
</dbReference>
<keyword evidence="9" id="KW-0698">rRNA processing</keyword>
<dbReference type="Gene3D" id="3.10.20.580">
    <property type="match status" value="1"/>
</dbReference>
<dbReference type="InterPro" id="IPR004613">
    <property type="entry name" value="RNase_J"/>
</dbReference>
<dbReference type="InterPro" id="IPR030854">
    <property type="entry name" value="RNase_J_bac"/>
</dbReference>
<dbReference type="InterPro" id="IPR011108">
    <property type="entry name" value="RMMBL"/>
</dbReference>
<proteinExistence type="inferred from homology"/>
<evidence type="ECO:0000313" key="11">
    <source>
        <dbReference type="EMBL" id="RAS64802.1"/>
    </source>
</evidence>
<dbReference type="RefSeq" id="WP_112228685.1">
    <property type="nucleotide sequence ID" value="NZ_QLTT01000005.1"/>
</dbReference>
<evidence type="ECO:0000256" key="9">
    <source>
        <dbReference type="HAMAP-Rule" id="MF_01491"/>
    </source>
</evidence>
<dbReference type="Pfam" id="PF17770">
    <property type="entry name" value="RNase_J_C"/>
    <property type="match status" value="1"/>
</dbReference>
<evidence type="ECO:0000256" key="2">
    <source>
        <dbReference type="ARBA" id="ARBA00022722"/>
    </source>
</evidence>
<dbReference type="SMART" id="SM00849">
    <property type="entry name" value="Lactamase_B"/>
    <property type="match status" value="1"/>
</dbReference>
<comment type="caution">
    <text evidence="11">The sequence shown here is derived from an EMBL/GenBank/DDBJ whole genome shotgun (WGS) entry which is preliminary data.</text>
</comment>
<evidence type="ECO:0000313" key="12">
    <source>
        <dbReference type="Proteomes" id="UP000248714"/>
    </source>
</evidence>
<dbReference type="HAMAP" id="MF_01491">
    <property type="entry name" value="RNase_J_bact"/>
    <property type="match status" value="1"/>
</dbReference>
<evidence type="ECO:0000256" key="5">
    <source>
        <dbReference type="ARBA" id="ARBA00022801"/>
    </source>
</evidence>
<evidence type="ECO:0000259" key="10">
    <source>
        <dbReference type="SMART" id="SM00849"/>
    </source>
</evidence>
<dbReference type="InterPro" id="IPR036866">
    <property type="entry name" value="RibonucZ/Hydroxyglut_hydro"/>
</dbReference>
<dbReference type="Gene3D" id="3.60.15.10">
    <property type="entry name" value="Ribonuclease Z/Hydroxyacylglutathione hydrolase-like"/>
    <property type="match status" value="1"/>
</dbReference>
<keyword evidence="7 9" id="KW-0269">Exonuclease</keyword>
<dbReference type="InterPro" id="IPR055132">
    <property type="entry name" value="RNase_J_b_CASP"/>
</dbReference>
<dbReference type="NCBIfam" id="TIGR00649">
    <property type="entry name" value="MG423"/>
    <property type="match status" value="1"/>
</dbReference>
<keyword evidence="2 9" id="KW-0540">Nuclease</keyword>
<sequence length="558" mass="60390">MARISTPPPALAPDALRVIALGGLGEIGRNMTVFEHEGKLLIVDCGVLFPEEHQPGVDVILPDWSCLRDRLADVVAIVLTHGHEDHIGGVPYLLRERRDIPVVGSRLTLEFLAAKLVEHRIKPVLVEVKEGEQLAQGPFDLEFLAVNHSIPDGLAIAIRTSAGLVLHTGDFKMDQFPLDKRITDLRGFARLGEEGVDLFLVDSTNADVPGFTTSERDLAPAIDEVFRTTPRRVIVSSFASHVHRIQQVLDAAAAHGRKVAFVGRSMVRNMGLASELEYLKVPAGLVIDIRDANRLPAHKVTLVCTGSQGEPMAALSRMAAGEHEIVIEDGDTVLLASSLIPGNENAIYRVINGLTDLGANVVHKGNAKVHVSGHASAGELVYCYNLVQPANVLPVHGEARHLRANAELAIKTGVERERVLVAANGHVIDLHEGRASVTGRVEVHNIYVDGQTVGGVTEDSLAQRRTLGEEGMITVVAIIDIDTGRLDDAPDIIAHGFEHDASTFQPVIPAIEKALAGAAERNVTDVAELERLIARQVQTWAQRTYRRRPVVIPVVIEA</sequence>
<evidence type="ECO:0000256" key="6">
    <source>
        <dbReference type="ARBA" id="ARBA00022833"/>
    </source>
</evidence>
<name>A0ABX9E604_9PSEU</name>
<comment type="subcellular location">
    <subcellularLocation>
        <location evidence="9">Cytoplasm</location>
    </subcellularLocation>
</comment>
<comment type="subunit">
    <text evidence="9">Homodimer, may be a subunit of the RNA degradosome.</text>
</comment>
<keyword evidence="3" id="KW-0479">Metal-binding</keyword>
<keyword evidence="8 9" id="KW-0694">RNA-binding</keyword>
<keyword evidence="6" id="KW-0862">Zinc</keyword>
<evidence type="ECO:0000256" key="7">
    <source>
        <dbReference type="ARBA" id="ARBA00022839"/>
    </source>
</evidence>
<dbReference type="PANTHER" id="PTHR43694:SF1">
    <property type="entry name" value="RIBONUCLEASE J"/>
    <property type="match status" value="1"/>
</dbReference>
<keyword evidence="5 9" id="KW-0378">Hydrolase</keyword>